<dbReference type="RefSeq" id="WP_093782393.1">
    <property type="nucleotide sequence ID" value="NZ_FNIE01000001.1"/>
</dbReference>
<evidence type="ECO:0000313" key="10">
    <source>
        <dbReference type="EMBL" id="SDM73164.1"/>
    </source>
</evidence>
<organism evidence="10 11">
    <name type="scientific">Actinacidiphila guanduensis</name>
    <dbReference type="NCBI Taxonomy" id="310781"/>
    <lineage>
        <taxon>Bacteria</taxon>
        <taxon>Bacillati</taxon>
        <taxon>Actinomycetota</taxon>
        <taxon>Actinomycetes</taxon>
        <taxon>Kitasatosporales</taxon>
        <taxon>Streptomycetaceae</taxon>
        <taxon>Actinacidiphila</taxon>
    </lineage>
</organism>
<evidence type="ECO:0000256" key="7">
    <source>
        <dbReference type="RuleBase" id="RU363032"/>
    </source>
</evidence>
<dbReference type="EMBL" id="FNIE01000001">
    <property type="protein sequence ID" value="SDM73164.1"/>
    <property type="molecule type" value="Genomic_DNA"/>
</dbReference>
<evidence type="ECO:0000256" key="4">
    <source>
        <dbReference type="ARBA" id="ARBA00022692"/>
    </source>
</evidence>
<comment type="subcellular location">
    <subcellularLocation>
        <location evidence="1 7">Cell membrane</location>
        <topology evidence="1 7">Multi-pass membrane protein</topology>
    </subcellularLocation>
</comment>
<dbReference type="GO" id="GO:0055085">
    <property type="term" value="P:transmembrane transport"/>
    <property type="evidence" value="ECO:0007669"/>
    <property type="project" value="InterPro"/>
</dbReference>
<evidence type="ECO:0000313" key="11">
    <source>
        <dbReference type="Proteomes" id="UP000199341"/>
    </source>
</evidence>
<name>A0A1G9VLU3_9ACTN</name>
<feature type="compositionally biased region" description="Low complexity" evidence="8">
    <location>
        <begin position="17"/>
        <end position="31"/>
    </location>
</feature>
<keyword evidence="5 7" id="KW-1133">Transmembrane helix</keyword>
<feature type="region of interest" description="Disordered" evidence="8">
    <location>
        <begin position="1"/>
        <end position="41"/>
    </location>
</feature>
<dbReference type="PROSITE" id="PS50928">
    <property type="entry name" value="ABC_TM1"/>
    <property type="match status" value="1"/>
</dbReference>
<feature type="transmembrane region" description="Helical" evidence="7">
    <location>
        <begin position="292"/>
        <end position="311"/>
    </location>
</feature>
<evidence type="ECO:0000256" key="2">
    <source>
        <dbReference type="ARBA" id="ARBA00022448"/>
    </source>
</evidence>
<evidence type="ECO:0000256" key="3">
    <source>
        <dbReference type="ARBA" id="ARBA00022475"/>
    </source>
</evidence>
<proteinExistence type="inferred from homology"/>
<feature type="domain" description="ABC transmembrane type-1" evidence="9">
    <location>
        <begin position="109"/>
        <end position="311"/>
    </location>
</feature>
<dbReference type="Pfam" id="PF00528">
    <property type="entry name" value="BPD_transp_1"/>
    <property type="match status" value="1"/>
</dbReference>
<feature type="transmembrane region" description="Helical" evidence="7">
    <location>
        <begin position="228"/>
        <end position="252"/>
    </location>
</feature>
<keyword evidence="2 7" id="KW-0813">Transport</keyword>
<keyword evidence="11" id="KW-1185">Reference proteome</keyword>
<feature type="transmembrane region" description="Helical" evidence="7">
    <location>
        <begin position="51"/>
        <end position="73"/>
    </location>
</feature>
<dbReference type="CDD" id="cd06261">
    <property type="entry name" value="TM_PBP2"/>
    <property type="match status" value="1"/>
</dbReference>
<evidence type="ECO:0000256" key="5">
    <source>
        <dbReference type="ARBA" id="ARBA00022989"/>
    </source>
</evidence>
<dbReference type="PANTHER" id="PTHR43744">
    <property type="entry name" value="ABC TRANSPORTER PERMEASE PROTEIN MG189-RELATED-RELATED"/>
    <property type="match status" value="1"/>
</dbReference>
<feature type="transmembrane region" description="Helical" evidence="7">
    <location>
        <begin position="172"/>
        <end position="191"/>
    </location>
</feature>
<dbReference type="SUPFAM" id="SSF161098">
    <property type="entry name" value="MetI-like"/>
    <property type="match status" value="1"/>
</dbReference>
<dbReference type="Gene3D" id="1.10.3720.10">
    <property type="entry name" value="MetI-like"/>
    <property type="match status" value="1"/>
</dbReference>
<reference evidence="10 11" key="1">
    <citation type="submission" date="2016-10" db="EMBL/GenBank/DDBJ databases">
        <authorList>
            <person name="de Groot N.N."/>
        </authorList>
    </citation>
    <scope>NUCLEOTIDE SEQUENCE [LARGE SCALE GENOMIC DNA]</scope>
    <source>
        <strain evidence="10 11">CGMCC 4.2022</strain>
    </source>
</reference>
<evidence type="ECO:0000256" key="1">
    <source>
        <dbReference type="ARBA" id="ARBA00004651"/>
    </source>
</evidence>
<dbReference type="Proteomes" id="UP000199341">
    <property type="component" value="Unassembled WGS sequence"/>
</dbReference>
<sequence>MSTAVTNRPARRRSPITRAAGRRSPAPPGRRGTTGPGTGGASLPVRGLKGLVLLVCCAVVVVPFVAVISTSLADKDQVTKAGGFVLWPDHPSLYAYRAVLSGGVVTRALLVSVGITVVGTVLALACTAALAYALSRPGTFAHKPLLLTVLFTLMFSPGIIPSYLVVKEFGLLNSYWSLIVPVMVNGFNVIVMRSFFMDLPQDILDSARIDGAGEFRVLTRIVLPLSKAVLAVVGLFYAVGFWNSFFTAMLYINDTAKWPLQLVLRTYVVNNAPLGADNIAALGTTPPPQQSLQMAILVISLVPILLVYPFLQKHFSKGVMVGAVKG</sequence>
<evidence type="ECO:0000256" key="6">
    <source>
        <dbReference type="ARBA" id="ARBA00023136"/>
    </source>
</evidence>
<dbReference type="OrthoDB" id="9810086at2"/>
<dbReference type="STRING" id="310781.SAMN05216259_101325"/>
<feature type="transmembrane region" description="Helical" evidence="7">
    <location>
        <begin position="145"/>
        <end position="166"/>
    </location>
</feature>
<comment type="similarity">
    <text evidence="7">Belongs to the binding-protein-dependent transport system permease family.</text>
</comment>
<evidence type="ECO:0000259" key="9">
    <source>
        <dbReference type="PROSITE" id="PS50928"/>
    </source>
</evidence>
<feature type="transmembrane region" description="Helical" evidence="7">
    <location>
        <begin position="109"/>
        <end position="133"/>
    </location>
</feature>
<accession>A0A1G9VLU3</accession>
<keyword evidence="6 7" id="KW-0472">Membrane</keyword>
<gene>
    <name evidence="10" type="ORF">SAMN05216259_101325</name>
</gene>
<keyword evidence="4 7" id="KW-0812">Transmembrane</keyword>
<dbReference type="PANTHER" id="PTHR43744:SF9">
    <property type="entry name" value="POLYGALACTURONAN_RHAMNOGALACTURONAN TRANSPORT SYSTEM PERMEASE PROTEIN YTCP"/>
    <property type="match status" value="1"/>
</dbReference>
<dbReference type="InterPro" id="IPR035906">
    <property type="entry name" value="MetI-like_sf"/>
</dbReference>
<dbReference type="InterPro" id="IPR000515">
    <property type="entry name" value="MetI-like"/>
</dbReference>
<keyword evidence="3" id="KW-1003">Cell membrane</keyword>
<dbReference type="GO" id="GO:0005886">
    <property type="term" value="C:plasma membrane"/>
    <property type="evidence" value="ECO:0007669"/>
    <property type="project" value="UniProtKB-SubCell"/>
</dbReference>
<protein>
    <submittedName>
        <fullName evidence="10">Carbohydrate ABC transporter membrane protein 2, CUT1 family</fullName>
    </submittedName>
</protein>
<dbReference type="AlphaFoldDB" id="A0A1G9VLU3"/>
<evidence type="ECO:0000256" key="8">
    <source>
        <dbReference type="SAM" id="MobiDB-lite"/>
    </source>
</evidence>